<dbReference type="SMART" id="SM00801">
    <property type="entry name" value="dDENN"/>
    <property type="match status" value="1"/>
</dbReference>
<dbReference type="GO" id="GO:0042981">
    <property type="term" value="P:regulation of apoptotic process"/>
    <property type="evidence" value="ECO:0007669"/>
    <property type="project" value="TreeGrafter"/>
</dbReference>
<evidence type="ECO:0000256" key="9">
    <source>
        <dbReference type="ARBA" id="ARBA00023136"/>
    </source>
</evidence>
<feature type="domain" description="UDENN" evidence="15">
    <location>
        <begin position="14"/>
        <end position="552"/>
    </location>
</feature>
<comment type="subunit">
    <text evidence="11">Interacts (via death domain) with TNFRSF1A (via death domain). Interacts with PIDD1. Interacts with YWHAZ. Interacts (via death domain) with KIF1B; links the motor KIF1B to Rab3-carrying vesicles in anterograde synaptic vesicle transport. Interacts with KIF1A. Interacts (via uDENN domain) with RAB3A, RAB3B, RAB3C and RAB3D; the GTP-bound form of the Rab proteins is preferred for interaction.</text>
</comment>
<dbReference type="Pfam" id="PF03456">
    <property type="entry name" value="uDENN"/>
    <property type="match status" value="1"/>
</dbReference>
<evidence type="ECO:0000256" key="11">
    <source>
        <dbReference type="ARBA" id="ARBA00064743"/>
    </source>
</evidence>
<feature type="compositionally biased region" description="Polar residues" evidence="14">
    <location>
        <begin position="676"/>
        <end position="687"/>
    </location>
</feature>
<evidence type="ECO:0000256" key="6">
    <source>
        <dbReference type="ARBA" id="ARBA00022490"/>
    </source>
</evidence>
<comment type="function">
    <text evidence="10">Guanyl-nucleotide exchange factor that regulates small GTPases of the Rab family. Converts GDP-bound inactive form of RAB27A and RAB27B to the GTP-bound active forms. Converts GDP-bound inactive form of RAB3A, RAB3C and RAB3D to the GTP-bound active forms, GTPases involved in synaptic vesicle exocytosis and vesicle secretion. Plays a role in synaptic vesicle formation and in vesicle trafficking at the neuromuscular junction. Involved in up-regulating a post-docking step of synaptic exocytosis in central synapses. Probably by binding to the motor proteins KIF1B and KIF1A, mediates motor-dependent transport of GTP-RAB3A-positive vesicles to the presynaptic nerve terminals. Plays a role in TNFA-mediated activation of the MAPK pathway, including ERK1/2. May link TNFRSF1A with MAP kinase activation. May be involved in the regulation of TNFA-induced apoptosis.</text>
</comment>
<feature type="compositionally biased region" description="Polar residues" evidence="14">
    <location>
        <begin position="1115"/>
        <end position="1130"/>
    </location>
</feature>
<dbReference type="InterPro" id="IPR039980">
    <property type="entry name" value="MADD"/>
</dbReference>
<dbReference type="Pfam" id="PF25328">
    <property type="entry name" value="PH_MADD"/>
    <property type="match status" value="1"/>
</dbReference>
<dbReference type="EMBL" id="WNYA01000007">
    <property type="protein sequence ID" value="KAG8564600.1"/>
    <property type="molecule type" value="Genomic_DNA"/>
</dbReference>
<feature type="region of interest" description="Disordered" evidence="14">
    <location>
        <begin position="670"/>
        <end position="716"/>
    </location>
</feature>
<feature type="compositionally biased region" description="Polar residues" evidence="14">
    <location>
        <begin position="1036"/>
        <end position="1047"/>
    </location>
</feature>
<proteinExistence type="inferred from homology"/>
<dbReference type="InterPro" id="IPR005113">
    <property type="entry name" value="uDENN_dom"/>
</dbReference>
<dbReference type="GO" id="GO:0006915">
    <property type="term" value="P:apoptotic process"/>
    <property type="evidence" value="ECO:0007669"/>
    <property type="project" value="UniProtKB-KW"/>
</dbReference>
<reference evidence="16" key="1">
    <citation type="thesis" date="2020" institute="ProQuest LLC" country="789 East Eisenhower Parkway, Ann Arbor, MI, USA">
        <title>Comparative Genomics and Chromosome Evolution.</title>
        <authorList>
            <person name="Mudd A.B."/>
        </authorList>
    </citation>
    <scope>NUCLEOTIDE SEQUENCE</scope>
    <source>
        <strain evidence="16">237g6f4</strain>
        <tissue evidence="16">Blood</tissue>
    </source>
</reference>
<keyword evidence="5" id="KW-1003">Cell membrane</keyword>
<feature type="region of interest" description="Disordered" evidence="14">
    <location>
        <begin position="858"/>
        <end position="913"/>
    </location>
</feature>
<accession>A0AAV7AYM1</accession>
<evidence type="ECO:0000256" key="4">
    <source>
        <dbReference type="ARBA" id="ARBA00017868"/>
    </source>
</evidence>
<dbReference type="InterPro" id="IPR056574">
    <property type="entry name" value="Death_MADD"/>
</dbReference>
<dbReference type="InterPro" id="IPR037516">
    <property type="entry name" value="Tripartite_DENN"/>
</dbReference>
<name>A0AAV7AYM1_ENGPU</name>
<dbReference type="Pfam" id="PF23629">
    <property type="entry name" value="Death_MADD"/>
    <property type="match status" value="1"/>
</dbReference>
<feature type="compositionally biased region" description="Acidic residues" evidence="14">
    <location>
        <begin position="602"/>
        <end position="617"/>
    </location>
</feature>
<keyword evidence="8" id="KW-0053">Apoptosis</keyword>
<evidence type="ECO:0000256" key="1">
    <source>
        <dbReference type="ARBA" id="ARBA00004236"/>
    </source>
</evidence>
<dbReference type="Gene3D" id="3.30.450.200">
    <property type="match status" value="1"/>
</dbReference>
<comment type="subcellular location">
    <subcellularLocation>
        <location evidence="1">Cell membrane</location>
    </subcellularLocation>
    <subcellularLocation>
        <location evidence="2">Cytoplasm</location>
    </subcellularLocation>
</comment>
<dbReference type="PANTHER" id="PTHR13008">
    <property type="entry name" value="MAP-KINASE ACTIVATING DEATH DOMAIN PROTEIN MADD /DENN/AEX-3 C.ELEGANS"/>
    <property type="match status" value="1"/>
</dbReference>
<evidence type="ECO:0000259" key="15">
    <source>
        <dbReference type="PROSITE" id="PS50211"/>
    </source>
</evidence>
<comment type="similarity">
    <text evidence="3">Belongs to the MADD family.</text>
</comment>
<comment type="caution">
    <text evidence="16">The sequence shown here is derived from an EMBL/GenBank/DDBJ whole genome shotgun (WGS) entry which is preliminary data.</text>
</comment>
<dbReference type="Proteomes" id="UP000824782">
    <property type="component" value="Unassembled WGS sequence"/>
</dbReference>
<dbReference type="Pfam" id="PF02141">
    <property type="entry name" value="DENN"/>
    <property type="match status" value="1"/>
</dbReference>
<keyword evidence="7" id="KW-0344">Guanine-nucleotide releasing factor</keyword>
<feature type="compositionally biased region" description="Low complexity" evidence="14">
    <location>
        <begin position="688"/>
        <end position="700"/>
    </location>
</feature>
<dbReference type="PROSITE" id="PS50211">
    <property type="entry name" value="DENN"/>
    <property type="match status" value="1"/>
</dbReference>
<dbReference type="GO" id="GO:0005829">
    <property type="term" value="C:cytosol"/>
    <property type="evidence" value="ECO:0007669"/>
    <property type="project" value="TreeGrafter"/>
</dbReference>
<dbReference type="InterPro" id="IPR043153">
    <property type="entry name" value="DENN_C"/>
</dbReference>
<evidence type="ECO:0000256" key="12">
    <source>
        <dbReference type="ARBA" id="ARBA00079552"/>
    </source>
</evidence>
<evidence type="ECO:0000313" key="17">
    <source>
        <dbReference type="Proteomes" id="UP000824782"/>
    </source>
</evidence>
<evidence type="ECO:0000256" key="13">
    <source>
        <dbReference type="ARBA" id="ARBA00081633"/>
    </source>
</evidence>
<evidence type="ECO:0000256" key="14">
    <source>
        <dbReference type="SAM" id="MobiDB-lite"/>
    </source>
</evidence>
<gene>
    <name evidence="16" type="ORF">GDO81_016525</name>
</gene>
<keyword evidence="9" id="KW-0472">Membrane</keyword>
<feature type="region of interest" description="Disordered" evidence="14">
    <location>
        <begin position="744"/>
        <end position="780"/>
    </location>
</feature>
<dbReference type="GO" id="GO:0032483">
    <property type="term" value="P:regulation of Rab protein signal transduction"/>
    <property type="evidence" value="ECO:0007669"/>
    <property type="project" value="TreeGrafter"/>
</dbReference>
<feature type="compositionally biased region" description="Low complexity" evidence="14">
    <location>
        <begin position="1056"/>
        <end position="1069"/>
    </location>
</feature>
<feature type="compositionally biased region" description="Basic and acidic residues" evidence="14">
    <location>
        <begin position="1077"/>
        <end position="1090"/>
    </location>
</feature>
<evidence type="ECO:0000256" key="2">
    <source>
        <dbReference type="ARBA" id="ARBA00004496"/>
    </source>
</evidence>
<dbReference type="InterPro" id="IPR057469">
    <property type="entry name" value="PH_MADD"/>
</dbReference>
<protein>
    <recommendedName>
        <fullName evidence="4">MAP kinase-activating death domain protein</fullName>
    </recommendedName>
    <alternativeName>
        <fullName evidence="12">Rab3 GDP/GTP exchange factor</fullName>
    </alternativeName>
    <alternativeName>
        <fullName evidence="13">Rab3 GDP/GTP exchange protein</fullName>
    </alternativeName>
</protein>
<dbReference type="GO" id="GO:0005886">
    <property type="term" value="C:plasma membrane"/>
    <property type="evidence" value="ECO:0007669"/>
    <property type="project" value="UniProtKB-SubCell"/>
</dbReference>
<evidence type="ECO:0000256" key="7">
    <source>
        <dbReference type="ARBA" id="ARBA00022658"/>
    </source>
</evidence>
<dbReference type="PANTHER" id="PTHR13008:SF7">
    <property type="entry name" value="MAP KINASE-ACTIVATING DEATH DOMAIN PROTEIN"/>
    <property type="match status" value="1"/>
</dbReference>
<feature type="compositionally biased region" description="Polar residues" evidence="14">
    <location>
        <begin position="1145"/>
        <end position="1163"/>
    </location>
</feature>
<feature type="compositionally biased region" description="Polar residues" evidence="14">
    <location>
        <begin position="903"/>
        <end position="913"/>
    </location>
</feature>
<organism evidence="16 17">
    <name type="scientific">Engystomops pustulosus</name>
    <name type="common">Tungara frog</name>
    <name type="synonym">Physalaemus pustulosus</name>
    <dbReference type="NCBI Taxonomy" id="76066"/>
    <lineage>
        <taxon>Eukaryota</taxon>
        <taxon>Metazoa</taxon>
        <taxon>Chordata</taxon>
        <taxon>Craniata</taxon>
        <taxon>Vertebrata</taxon>
        <taxon>Euteleostomi</taxon>
        <taxon>Amphibia</taxon>
        <taxon>Batrachia</taxon>
        <taxon>Anura</taxon>
        <taxon>Neobatrachia</taxon>
        <taxon>Hyloidea</taxon>
        <taxon>Leptodactylidae</taxon>
        <taxon>Leiuperinae</taxon>
        <taxon>Engystomops</taxon>
    </lineage>
</organism>
<feature type="region of interest" description="Disordered" evidence="14">
    <location>
        <begin position="1025"/>
        <end position="1192"/>
    </location>
</feature>
<feature type="compositionally biased region" description="Basic and acidic residues" evidence="14">
    <location>
        <begin position="744"/>
        <end position="759"/>
    </location>
</feature>
<dbReference type="InterPro" id="IPR001194">
    <property type="entry name" value="cDENN_dom"/>
</dbReference>
<dbReference type="GO" id="GO:0005085">
    <property type="term" value="F:guanyl-nucleotide exchange factor activity"/>
    <property type="evidence" value="ECO:0007669"/>
    <property type="project" value="UniProtKB-KW"/>
</dbReference>
<keyword evidence="17" id="KW-1185">Reference proteome</keyword>
<dbReference type="FunFam" id="3.40.50.11500:FF:000002">
    <property type="entry name" value="MAP kinase-activating death domain protein-like Protein"/>
    <property type="match status" value="1"/>
</dbReference>
<feature type="region of interest" description="Disordered" evidence="14">
    <location>
        <begin position="106"/>
        <end position="157"/>
    </location>
</feature>
<dbReference type="Gene3D" id="3.40.50.11500">
    <property type="match status" value="1"/>
</dbReference>
<evidence type="ECO:0000256" key="5">
    <source>
        <dbReference type="ARBA" id="ARBA00022475"/>
    </source>
</evidence>
<feature type="region of interest" description="Disordered" evidence="14">
    <location>
        <begin position="595"/>
        <end position="622"/>
    </location>
</feature>
<dbReference type="InterPro" id="IPR005112">
    <property type="entry name" value="dDENN_dom"/>
</dbReference>
<evidence type="ECO:0000256" key="3">
    <source>
        <dbReference type="ARBA" id="ARBA00005978"/>
    </source>
</evidence>
<feature type="compositionally biased region" description="Low complexity" evidence="14">
    <location>
        <begin position="820"/>
        <end position="833"/>
    </location>
</feature>
<dbReference type="SMART" id="SM00800">
    <property type="entry name" value="uDENN"/>
    <property type="match status" value="1"/>
</dbReference>
<feature type="region of interest" description="Disordered" evidence="14">
    <location>
        <begin position="808"/>
        <end position="833"/>
    </location>
</feature>
<evidence type="ECO:0000256" key="8">
    <source>
        <dbReference type="ARBA" id="ARBA00022703"/>
    </source>
</evidence>
<dbReference type="SMART" id="SM00799">
    <property type="entry name" value="DENN"/>
    <property type="match status" value="1"/>
</dbReference>
<feature type="compositionally biased region" description="Gly residues" evidence="14">
    <location>
        <begin position="1178"/>
        <end position="1187"/>
    </location>
</feature>
<keyword evidence="6" id="KW-0963">Cytoplasm</keyword>
<evidence type="ECO:0000313" key="16">
    <source>
        <dbReference type="EMBL" id="KAG8564600.1"/>
    </source>
</evidence>
<evidence type="ECO:0000256" key="10">
    <source>
        <dbReference type="ARBA" id="ARBA00060181"/>
    </source>
</evidence>
<sequence>MVQKRKPCPRLLDYLVIVGARQPSSDSIAQTPELLRRYPLEDHPEFPLPPDVVFFCQPEGCLSVRQKRMSLRDDTSFVFTLTDKDSGVIRYGICVNFYRSFQKRIPKDKSRKQPKTAPENGSEGSDGGQALQAPSAESTPDINHSPRGKRLSQGAQRSRNSTLTSLCIISHYPFFSTFRECLYTLKRLVDCCSDRLVSKKAGISKGVQRDTMWRIFTGSLQLEEKSNVLLHDLREIEAWIYRLLRSPTPVPGQKRVDVEVLPLELQPPLTFALPDPSRFSLVDFPLHLPLELLGVEACLQVLSCILLEHKVVLQSRDYNALSMSVMAFVSMIYPLEYMFPVIPLLPTCMASAEQLLLAPTPYIIGVPASFFLYKSDFRMPDDVWLVDLDTNRVVAPTNAELLPVLPEPEASELKKHLKQALASMSLNTQPILNLDRFHEGSEAAMLRPHSDAQGTPSTEFNPLIYGNDVDSVDVATRVAMVRFFNSPNMLQGFQFHTRTLRLFPRPVVAFQSSSFLASRPKACLFSEKLSKTQAVEFFAEWSLNPTNFAFQRIHNNMFDPASIGDKPKWYAHQLQPIHYRVYDANSQLGEALSVPMERDSDSDPTDDSGSDSVEYDDSSSSYSSLGDFVSEMIKCDINGDTPNVDPLTHAALGDASEVEFDDFHEYTGEVEETAPDSENSPDNNQPRSGSSTTASSSPSTVIHGANTQESADSTEPDEKVLGVLQNHLPALAPTFNRLVMERRESEASVGSEARRREYDNPYFEPQYGFPPEEENEDREESYTPMFNQTVNGTRSQKPLLRPNSLKLANESDAETDSRGSSPTSTVSNNSSNNEGFGGIMSFASNLYKSHSSSFSLSSLTLPTKGNRDKATPFPSLKASNRRALVDHKSSVIKHSPTVKRESPSPQGRANNSSENQQFLKEVAVSVLEGQGVGWLNMKKVRRLLESEQLRVFVLSKLNRSIQTEEDVRNEVIQEVEISKKVYKGMLDLLKCTVSSLEQSYANAGLGGMASVFSLLEIAHTHYYNKEPEKRKHSPSADGTVTPVSRDSVTIPRGESRPAPQLPAQQLLPRPSGPAGRGTREFDTRSLKEENFVASIGTEQPKQVPDISDSEEKRSQISADSGLSVTSGSQRSDTDGVGMGPAILIRSSSQDSEISTVVSNSSGETLGADSDLSSNAGDTLGGPGGGRLSGSRGAISDSEIQMSSLTGAIFGKQQVLRPGERDSNVSPSRPPQDLSQRIYLYEGLLGKERSTLWDQMQFWEDAFLDAVMLEREGMGMDQGPQEMIDRYMSLGDHERKRLEDDEDRLLATLLHNMVSYMVMMKVNKTDLRRKVRRLLGKCHIGLAHSQLINELLDKVSDLNGRELNVRPSGSRHIKKQTFVVHAGTDTSGDLFFMEVCDDCIVLRSNIGAVYERWWYEKLINMTYCPKTKVLCLWRRNGQETQLNKFFTKKCRELYYCVKESMERAAARQQSIKPGPELGGEFPVQDMKTGEGGLLQVTLEGINLKFMHSQVFIQLNHIKKCNTVRGVFVLEEFVPETKEVVSHRYKTPMAHEICYSVLCLFSYVAAIRGKEAEMKSRPPRPVSS</sequence>